<proteinExistence type="inferred from homology"/>
<keyword evidence="3 7" id="KW-0347">Helicase</keyword>
<dbReference type="InterPro" id="IPR050079">
    <property type="entry name" value="DEAD_box_RNA_helicase"/>
</dbReference>
<evidence type="ECO:0000259" key="10">
    <source>
        <dbReference type="PROSITE" id="PS51194"/>
    </source>
</evidence>
<accession>A0A0H2MDH3</accession>
<evidence type="ECO:0000256" key="5">
    <source>
        <dbReference type="ARBA" id="ARBA00038437"/>
    </source>
</evidence>
<dbReference type="STRING" id="1489064.WH96_11645"/>
<dbReference type="CDD" id="cd00268">
    <property type="entry name" value="DEADc"/>
    <property type="match status" value="1"/>
</dbReference>
<feature type="domain" description="Helicase ATP-binding" evidence="9">
    <location>
        <begin position="41"/>
        <end position="216"/>
    </location>
</feature>
<evidence type="ECO:0000256" key="1">
    <source>
        <dbReference type="ARBA" id="ARBA00022741"/>
    </source>
</evidence>
<feature type="compositionally biased region" description="Basic residues" evidence="8">
    <location>
        <begin position="458"/>
        <end position="467"/>
    </location>
</feature>
<dbReference type="SUPFAM" id="SSF52540">
    <property type="entry name" value="P-loop containing nucleoside triphosphate hydrolases"/>
    <property type="match status" value="1"/>
</dbReference>
<dbReference type="InterPro" id="IPR044742">
    <property type="entry name" value="DEAD/DEAH_RhlB"/>
</dbReference>
<keyword evidence="13" id="KW-1185">Reference proteome</keyword>
<evidence type="ECO:0000256" key="4">
    <source>
        <dbReference type="ARBA" id="ARBA00022840"/>
    </source>
</evidence>
<dbReference type="GO" id="GO:0003724">
    <property type="term" value="F:RNA helicase activity"/>
    <property type="evidence" value="ECO:0007669"/>
    <property type="project" value="InterPro"/>
</dbReference>
<evidence type="ECO:0000256" key="3">
    <source>
        <dbReference type="ARBA" id="ARBA00022806"/>
    </source>
</evidence>
<dbReference type="AlphaFoldDB" id="A0A0H2MDH3"/>
<gene>
    <name evidence="12" type="ORF">WH96_11645</name>
</gene>
<evidence type="ECO:0000256" key="7">
    <source>
        <dbReference type="RuleBase" id="RU000492"/>
    </source>
</evidence>
<keyword evidence="1 7" id="KW-0547">Nucleotide-binding</keyword>
<feature type="short sequence motif" description="Q motif" evidence="6">
    <location>
        <begin position="10"/>
        <end position="38"/>
    </location>
</feature>
<feature type="compositionally biased region" description="Basic and acidic residues" evidence="8">
    <location>
        <begin position="383"/>
        <end position="394"/>
    </location>
</feature>
<dbReference type="PROSITE" id="PS51195">
    <property type="entry name" value="Q_MOTIF"/>
    <property type="match status" value="1"/>
</dbReference>
<dbReference type="InterPro" id="IPR001650">
    <property type="entry name" value="Helicase_C-like"/>
</dbReference>
<comment type="similarity">
    <text evidence="5 7">Belongs to the DEAD box helicase family.</text>
</comment>
<keyword evidence="2 7" id="KW-0378">Hydrolase</keyword>
<dbReference type="PROSITE" id="PS00039">
    <property type="entry name" value="DEAD_ATP_HELICASE"/>
    <property type="match status" value="1"/>
</dbReference>
<dbReference type="Pfam" id="PF00271">
    <property type="entry name" value="Helicase_C"/>
    <property type="match status" value="1"/>
</dbReference>
<evidence type="ECO:0000256" key="8">
    <source>
        <dbReference type="SAM" id="MobiDB-lite"/>
    </source>
</evidence>
<dbReference type="InterPro" id="IPR014001">
    <property type="entry name" value="Helicase_ATP-bd"/>
</dbReference>
<feature type="compositionally biased region" description="Gly residues" evidence="8">
    <location>
        <begin position="408"/>
        <end position="419"/>
    </location>
</feature>
<dbReference type="PATRIC" id="fig|1489064.4.peg.3645"/>
<evidence type="ECO:0000256" key="6">
    <source>
        <dbReference type="PROSITE-ProRule" id="PRU00552"/>
    </source>
</evidence>
<evidence type="ECO:0000313" key="13">
    <source>
        <dbReference type="Proteomes" id="UP000035444"/>
    </source>
</evidence>
<keyword evidence="4 7" id="KW-0067">ATP-binding</keyword>
<evidence type="ECO:0000259" key="11">
    <source>
        <dbReference type="PROSITE" id="PS51195"/>
    </source>
</evidence>
<dbReference type="GO" id="GO:0003676">
    <property type="term" value="F:nucleic acid binding"/>
    <property type="evidence" value="ECO:0007669"/>
    <property type="project" value="InterPro"/>
</dbReference>
<dbReference type="SMART" id="SM00490">
    <property type="entry name" value="HELICc"/>
    <property type="match status" value="1"/>
</dbReference>
<dbReference type="Gene3D" id="3.40.50.300">
    <property type="entry name" value="P-loop containing nucleotide triphosphate hydrolases"/>
    <property type="match status" value="2"/>
</dbReference>
<feature type="domain" description="DEAD-box RNA helicase Q" evidence="11">
    <location>
        <begin position="10"/>
        <end position="38"/>
    </location>
</feature>
<organism evidence="12 13">
    <name type="scientific">Kiloniella spongiae</name>
    <dbReference type="NCBI Taxonomy" id="1489064"/>
    <lineage>
        <taxon>Bacteria</taxon>
        <taxon>Pseudomonadati</taxon>
        <taxon>Pseudomonadota</taxon>
        <taxon>Alphaproteobacteria</taxon>
        <taxon>Rhodospirillales</taxon>
        <taxon>Kiloniellaceae</taxon>
        <taxon>Kiloniella</taxon>
    </lineage>
</organism>
<dbReference type="InterPro" id="IPR000629">
    <property type="entry name" value="RNA-helicase_DEAD-box_CS"/>
</dbReference>
<dbReference type="InterPro" id="IPR027417">
    <property type="entry name" value="P-loop_NTPase"/>
</dbReference>
<protein>
    <submittedName>
        <fullName evidence="12">DEAD/DEAH box helicase</fullName>
    </submittedName>
</protein>
<feature type="region of interest" description="Disordered" evidence="8">
    <location>
        <begin position="383"/>
        <end position="467"/>
    </location>
</feature>
<name>A0A0H2MDH3_9PROT</name>
<dbReference type="CDD" id="cd18787">
    <property type="entry name" value="SF2_C_DEAD"/>
    <property type="match status" value="1"/>
</dbReference>
<dbReference type="PANTHER" id="PTHR47959:SF1">
    <property type="entry name" value="ATP-DEPENDENT RNA HELICASE DBPA"/>
    <property type="match status" value="1"/>
</dbReference>
<evidence type="ECO:0000256" key="2">
    <source>
        <dbReference type="ARBA" id="ARBA00022801"/>
    </source>
</evidence>
<dbReference type="GO" id="GO:0005829">
    <property type="term" value="C:cytosol"/>
    <property type="evidence" value="ECO:0007669"/>
    <property type="project" value="TreeGrafter"/>
</dbReference>
<dbReference type="PROSITE" id="PS51194">
    <property type="entry name" value="HELICASE_CTER"/>
    <property type="match status" value="1"/>
</dbReference>
<feature type="domain" description="Helicase C-terminal" evidence="10">
    <location>
        <begin position="239"/>
        <end position="390"/>
    </location>
</feature>
<dbReference type="SMART" id="SM00487">
    <property type="entry name" value="DEXDc"/>
    <property type="match status" value="1"/>
</dbReference>
<dbReference type="InterPro" id="IPR014014">
    <property type="entry name" value="RNA_helicase_DEAD_Q_motif"/>
</dbReference>
<dbReference type="PANTHER" id="PTHR47959">
    <property type="entry name" value="ATP-DEPENDENT RNA HELICASE RHLE-RELATED"/>
    <property type="match status" value="1"/>
</dbReference>
<dbReference type="GO" id="GO:0005524">
    <property type="term" value="F:ATP binding"/>
    <property type="evidence" value="ECO:0007669"/>
    <property type="project" value="UniProtKB-KW"/>
</dbReference>
<dbReference type="GO" id="GO:0016787">
    <property type="term" value="F:hydrolase activity"/>
    <property type="evidence" value="ECO:0007669"/>
    <property type="project" value="UniProtKB-KW"/>
</dbReference>
<sequence>MLLKELSCMTQFSELNLIEPLQRAIDAQGFTTPTAIQSKTIPALMEGKDVIGLSQTGGGKTAAFVLPLLQRLFERNERYVANHPQALILAPTREIAMQIGHVLRGLSKFLPIRYTTVTGGAPMFPQFRDLNRGVHILVATPGRLIDHVNRGSVKFDHTTTLILDEADRMLDLGFSDEVVEIANSLPTEHQTVLFSATMPKSVDRLITQLLKDPVRIETAKESTTAANVTQRAFYVHGGQKQALLSHILDKHPGERVLVFMQTKAECDRWSDALREDGRRVDAIHGDKQQRIRTKVMNKFRRGDIDVLVATDVAARGIDVQGIKVVVNIDLPTDPENYVHRIGRTGRAEATGDAYSFCSPKEIGTLKRIEKSIRQDITVEKDHPFHVEISKRDANSQRPNNRRGRNFGKPGGNRGRGGPGRNDSNRNGGPGGRGRSAGNGNGNFGGRQAQNANGENRSQKKFTKRQAA</sequence>
<comment type="caution">
    <text evidence="12">The sequence shown here is derived from an EMBL/GenBank/DDBJ whole genome shotgun (WGS) entry which is preliminary data.</text>
</comment>
<dbReference type="PROSITE" id="PS51192">
    <property type="entry name" value="HELICASE_ATP_BIND_1"/>
    <property type="match status" value="1"/>
</dbReference>
<evidence type="ECO:0000259" key="9">
    <source>
        <dbReference type="PROSITE" id="PS51192"/>
    </source>
</evidence>
<feature type="compositionally biased region" description="Gly residues" evidence="8">
    <location>
        <begin position="427"/>
        <end position="444"/>
    </location>
</feature>
<dbReference type="Pfam" id="PF00270">
    <property type="entry name" value="DEAD"/>
    <property type="match status" value="1"/>
</dbReference>
<dbReference type="EMBL" id="LAQL01000007">
    <property type="protein sequence ID" value="KLN60398.1"/>
    <property type="molecule type" value="Genomic_DNA"/>
</dbReference>
<evidence type="ECO:0000313" key="12">
    <source>
        <dbReference type="EMBL" id="KLN60398.1"/>
    </source>
</evidence>
<dbReference type="Proteomes" id="UP000035444">
    <property type="component" value="Unassembled WGS sequence"/>
</dbReference>
<dbReference type="OrthoDB" id="9805696at2"/>
<dbReference type="InterPro" id="IPR011545">
    <property type="entry name" value="DEAD/DEAH_box_helicase_dom"/>
</dbReference>
<reference evidence="12 13" key="1">
    <citation type="submission" date="2015-03" db="EMBL/GenBank/DDBJ databases">
        <title>Genome Sequence of Kiloniella spongiae MEBiC09566, isolated from a marine sponge.</title>
        <authorList>
            <person name="Shao Z."/>
            <person name="Wang L."/>
            <person name="Li X."/>
        </authorList>
    </citation>
    <scope>NUCLEOTIDE SEQUENCE [LARGE SCALE GENOMIC DNA]</scope>
    <source>
        <strain evidence="12 13">MEBiC09566</strain>
    </source>
</reference>